<dbReference type="CDD" id="cd03135">
    <property type="entry name" value="GATase1_DJ-1"/>
    <property type="match status" value="1"/>
</dbReference>
<dbReference type="HOGENOM" id="CLU_000445_44_4_2"/>
<keyword evidence="2" id="KW-0378">Hydrolase</keyword>
<feature type="domain" description="DJ-1/PfpI" evidence="1">
    <location>
        <begin position="1"/>
        <end position="167"/>
    </location>
</feature>
<dbReference type="Proteomes" id="UP000010824">
    <property type="component" value="Chromosome"/>
</dbReference>
<protein>
    <submittedName>
        <fullName evidence="2">Putative intracellular protease/amidase</fullName>
    </submittedName>
</protein>
<dbReference type="KEGG" id="mfo:Metfor_2130"/>
<keyword evidence="2" id="KW-0645">Protease</keyword>
<dbReference type="GO" id="GO:0005737">
    <property type="term" value="C:cytoplasm"/>
    <property type="evidence" value="ECO:0007669"/>
    <property type="project" value="TreeGrafter"/>
</dbReference>
<dbReference type="STRING" id="593750.Metfor_2130"/>
<gene>
    <name evidence="2" type="ordered locus">Metfor_2130</name>
</gene>
<keyword evidence="3" id="KW-1185">Reference proteome</keyword>
<dbReference type="InterPro" id="IPR029062">
    <property type="entry name" value="Class_I_gatase-like"/>
</dbReference>
<dbReference type="OrthoDB" id="82036at2157"/>
<dbReference type="Gene3D" id="3.40.50.880">
    <property type="match status" value="1"/>
</dbReference>
<sequence length="174" mass="18514">MKVLIAISPEKYRDEELAEPVAALTKAGIACDIASTRRGTCTGMLGAKATATLSFEEVEPKPYDGLIIVGGNGTPAHLWDDEILPVLVRYFRESGKVVGAICLAPVVLARAGILKGRKATYNENPQAFREMKAGGAVLVNQPVVVDTRIVTANGPSASKAFAETFIKTLTAVEW</sequence>
<reference evidence="3" key="1">
    <citation type="submission" date="2011-12" db="EMBL/GenBank/DDBJ databases">
        <title>Complete sequence of Methanoregula formicicum SMSP.</title>
        <authorList>
            <person name="Lucas S."/>
            <person name="Han J."/>
            <person name="Lapidus A."/>
            <person name="Cheng J.-F."/>
            <person name="Goodwin L."/>
            <person name="Pitluck S."/>
            <person name="Peters L."/>
            <person name="Ovchinnikova G."/>
            <person name="Teshima H."/>
            <person name="Detter J.C."/>
            <person name="Han C."/>
            <person name="Tapia R."/>
            <person name="Land M."/>
            <person name="Hauser L."/>
            <person name="Kyrpides N."/>
            <person name="Ivanova N."/>
            <person name="Pagani I."/>
            <person name="Imachi H."/>
            <person name="Tamaki H."/>
            <person name="Sekiguchi Y."/>
            <person name="Kamagata Y."/>
            <person name="Cadillo-Quiroz H."/>
            <person name="Zinder S."/>
            <person name="Liu W.-T."/>
            <person name="Woyke T."/>
        </authorList>
    </citation>
    <scope>NUCLEOTIDE SEQUENCE [LARGE SCALE GENOMIC DNA]</scope>
    <source>
        <strain evidence="3">DSM 22288 / NBRC 105244 / SMSP</strain>
    </source>
</reference>
<dbReference type="Pfam" id="PF01965">
    <property type="entry name" value="DJ-1_PfpI"/>
    <property type="match status" value="1"/>
</dbReference>
<evidence type="ECO:0000313" key="3">
    <source>
        <dbReference type="Proteomes" id="UP000010824"/>
    </source>
</evidence>
<name>L0HEG8_METFS</name>
<dbReference type="GO" id="GO:0008233">
    <property type="term" value="F:peptidase activity"/>
    <property type="evidence" value="ECO:0007669"/>
    <property type="project" value="UniProtKB-KW"/>
</dbReference>
<dbReference type="InterPro" id="IPR050325">
    <property type="entry name" value="Prot/Nucl_acid_deglycase"/>
</dbReference>
<evidence type="ECO:0000259" key="1">
    <source>
        <dbReference type="Pfam" id="PF01965"/>
    </source>
</evidence>
<dbReference type="FunCoup" id="L0HEG8">
    <property type="interactions" value="81"/>
</dbReference>
<dbReference type="GO" id="GO:0006508">
    <property type="term" value="P:proteolysis"/>
    <property type="evidence" value="ECO:0007669"/>
    <property type="project" value="UniProtKB-KW"/>
</dbReference>
<dbReference type="PANTHER" id="PTHR48094:SF12">
    <property type="entry name" value="PARKINSON DISEASE PROTEIN 7 HOMOLOG"/>
    <property type="match status" value="1"/>
</dbReference>
<dbReference type="EMBL" id="CP003167">
    <property type="protein sequence ID" value="AGB03137.1"/>
    <property type="molecule type" value="Genomic_DNA"/>
</dbReference>
<dbReference type="SUPFAM" id="SSF52317">
    <property type="entry name" value="Class I glutamine amidotransferase-like"/>
    <property type="match status" value="1"/>
</dbReference>
<dbReference type="PANTHER" id="PTHR48094">
    <property type="entry name" value="PROTEIN/NUCLEIC ACID DEGLYCASE DJ-1-RELATED"/>
    <property type="match status" value="1"/>
</dbReference>
<dbReference type="AlphaFoldDB" id="L0HEG8"/>
<reference evidence="2 3" key="2">
    <citation type="journal article" date="2014" name="Genome Announc.">
        <title>Complete Genome Sequence of Methanoregula formicica SMSPT, a Mesophilic Hydrogenotrophic Methanogen Isolated from a Methanogenic Upflow Anaerobic Sludge Blanket Reactor.</title>
        <authorList>
            <person name="Yamamoto K."/>
            <person name="Tamaki H."/>
            <person name="Cadillo-Quiroz H."/>
            <person name="Imachi H."/>
            <person name="Kyrpides N."/>
            <person name="Woyke T."/>
            <person name="Goodwin L."/>
            <person name="Zinder S.H."/>
            <person name="Kamagata Y."/>
            <person name="Liu W.T."/>
        </authorList>
    </citation>
    <scope>NUCLEOTIDE SEQUENCE [LARGE SCALE GENOMIC DNA]</scope>
    <source>
        <strain evidence="3">DSM 22288 / NBRC 105244 / SMSP</strain>
    </source>
</reference>
<evidence type="ECO:0000313" key="2">
    <source>
        <dbReference type="EMBL" id="AGB03137.1"/>
    </source>
</evidence>
<accession>L0HEG8</accession>
<dbReference type="InterPro" id="IPR002818">
    <property type="entry name" value="DJ-1/PfpI"/>
</dbReference>
<organism evidence="2 3">
    <name type="scientific">Methanoregula formicica (strain DSM 22288 / NBRC 105244 / SMSP)</name>
    <dbReference type="NCBI Taxonomy" id="593750"/>
    <lineage>
        <taxon>Archaea</taxon>
        <taxon>Methanobacteriati</taxon>
        <taxon>Methanobacteriota</taxon>
        <taxon>Stenosarchaea group</taxon>
        <taxon>Methanomicrobia</taxon>
        <taxon>Methanomicrobiales</taxon>
        <taxon>Methanoregulaceae</taxon>
        <taxon>Methanoregula</taxon>
    </lineage>
</organism>
<dbReference type="GeneID" id="14309522"/>
<dbReference type="RefSeq" id="WP_015286100.1">
    <property type="nucleotide sequence ID" value="NC_019943.1"/>
</dbReference>
<proteinExistence type="predicted"/>
<dbReference type="eggNOG" id="arCOG00769">
    <property type="taxonomic scope" value="Archaea"/>
</dbReference>
<dbReference type="InParanoid" id="L0HEG8"/>